<comment type="caution">
    <text evidence="2">The sequence shown here is derived from an EMBL/GenBank/DDBJ whole genome shotgun (WGS) entry which is preliminary data.</text>
</comment>
<keyword evidence="3" id="KW-1185">Reference proteome</keyword>
<evidence type="ECO:0008006" key="4">
    <source>
        <dbReference type="Google" id="ProtNLM"/>
    </source>
</evidence>
<accession>A0A917T1T8</accession>
<reference evidence="2" key="2">
    <citation type="submission" date="2020-09" db="EMBL/GenBank/DDBJ databases">
        <authorList>
            <person name="Sun Q."/>
            <person name="Zhou Y."/>
        </authorList>
    </citation>
    <scope>NUCLEOTIDE SEQUENCE</scope>
    <source>
        <strain evidence="2">CGMCC 4.7308</strain>
    </source>
</reference>
<dbReference type="EMBL" id="BMNA01000005">
    <property type="protein sequence ID" value="GGM06792.1"/>
    <property type="molecule type" value="Genomic_DNA"/>
</dbReference>
<organism evidence="2 3">
    <name type="scientific">Nakamurella endophytica</name>
    <dbReference type="NCBI Taxonomy" id="1748367"/>
    <lineage>
        <taxon>Bacteria</taxon>
        <taxon>Bacillati</taxon>
        <taxon>Actinomycetota</taxon>
        <taxon>Actinomycetes</taxon>
        <taxon>Nakamurellales</taxon>
        <taxon>Nakamurellaceae</taxon>
        <taxon>Nakamurella</taxon>
    </lineage>
</organism>
<dbReference type="SUPFAM" id="SSF56601">
    <property type="entry name" value="beta-lactamase/transpeptidase-like"/>
    <property type="match status" value="1"/>
</dbReference>
<evidence type="ECO:0000313" key="2">
    <source>
        <dbReference type="EMBL" id="GGM06792.1"/>
    </source>
</evidence>
<protein>
    <recommendedName>
        <fullName evidence="4">Beta-lactamase family protein</fullName>
    </recommendedName>
</protein>
<evidence type="ECO:0000313" key="3">
    <source>
        <dbReference type="Proteomes" id="UP000655208"/>
    </source>
</evidence>
<gene>
    <name evidence="2" type="ORF">GCM10011594_28530</name>
</gene>
<feature type="region of interest" description="Disordered" evidence="1">
    <location>
        <begin position="1"/>
        <end position="33"/>
    </location>
</feature>
<dbReference type="AlphaFoldDB" id="A0A917T1T8"/>
<dbReference type="Proteomes" id="UP000655208">
    <property type="component" value="Unassembled WGS sequence"/>
</dbReference>
<dbReference type="InterPro" id="IPR012338">
    <property type="entry name" value="Beta-lactam/transpept-like"/>
</dbReference>
<reference evidence="2" key="1">
    <citation type="journal article" date="2014" name="Int. J. Syst. Evol. Microbiol.">
        <title>Complete genome sequence of Corynebacterium casei LMG S-19264T (=DSM 44701T), isolated from a smear-ripened cheese.</title>
        <authorList>
            <consortium name="US DOE Joint Genome Institute (JGI-PGF)"/>
            <person name="Walter F."/>
            <person name="Albersmeier A."/>
            <person name="Kalinowski J."/>
            <person name="Ruckert C."/>
        </authorList>
    </citation>
    <scope>NUCLEOTIDE SEQUENCE</scope>
    <source>
        <strain evidence="2">CGMCC 4.7308</strain>
    </source>
</reference>
<dbReference type="Gene3D" id="3.40.710.10">
    <property type="entry name" value="DD-peptidase/beta-lactamase superfamily"/>
    <property type="match status" value="1"/>
</dbReference>
<evidence type="ECO:0000256" key="1">
    <source>
        <dbReference type="SAM" id="MobiDB-lite"/>
    </source>
</evidence>
<sequence>MAVRSTGFGRRGDGTGRARGPRPDGAAGHRRTGGTAPAAAVALALVLSVTAAHPAGAGPAAPTPLAAARAVPAGAAAAGPVSPARSVRAGGAPATVSPVAGGLTTLLAARTPSSAVSAAAATAAAQGVSASISVVDRSTGRVLAQTGDAGSQRASESVMKLLLASYYLVLYGGYRSTPSDVLSRLSYMLRYSDDATASALFSANAIPTIAARYGLDATGNATDRAGHWGAARITAHDMTIFLFRASRDGAVGPWLLPVMAQTAPSGSDGFDQHFGLNALSGTHGSKQGWGCDSFWTARSCAIHSVGYTDRYFVAVLQLSNSYPDPMRATATNAARLVQGSSTAPAAPPPPAPLRDGDFVHDPRTGGVFVLAGGAPLAVSSWGPFGTPRTARRITTAQWDRLRRIPADGTFLRAAGTGQVFRVAGGAPVYVSSWAPFHREQPAVLVHPAAVAHAGGTGVWAHLRAVVADNTFVSSARDGSVYRIAGGAPLFVSSWGVFGGPRATVALDPAAFAHAGQAGVWNHLRRYPLDGTFLRRPDTGAVFRVAGGAPLYVPSWSVFGGPRPTADVHPAAIVNAGSTAAQWAHLRRYPLPGTFVQGRPGSKIYRILAGVPHYVPSWAPYGGEQFFVPVAQATINRAGSGYPYGNLLR</sequence>
<name>A0A917T1T8_9ACTN</name>
<proteinExistence type="predicted"/>